<keyword evidence="6" id="KW-1185">Reference proteome</keyword>
<dbReference type="Gene3D" id="2.30.30.210">
    <property type="entry name" value="Ribonuclease P/MRP, subunit p29"/>
    <property type="match status" value="1"/>
</dbReference>
<dbReference type="GO" id="GO:0006364">
    <property type="term" value="P:rRNA processing"/>
    <property type="evidence" value="ECO:0007669"/>
    <property type="project" value="TreeGrafter"/>
</dbReference>
<name>A0AAD9ZBE4_9LECA</name>
<feature type="compositionally biased region" description="Basic and acidic residues" evidence="4">
    <location>
        <begin position="193"/>
        <end position="210"/>
    </location>
</feature>
<dbReference type="GO" id="GO:0000172">
    <property type="term" value="C:ribonuclease MRP complex"/>
    <property type="evidence" value="ECO:0007669"/>
    <property type="project" value="InterPro"/>
</dbReference>
<evidence type="ECO:0000256" key="4">
    <source>
        <dbReference type="SAM" id="MobiDB-lite"/>
    </source>
</evidence>
<dbReference type="EMBL" id="JASNWA010000006">
    <property type="protein sequence ID" value="KAK3174578.1"/>
    <property type="molecule type" value="Genomic_DNA"/>
</dbReference>
<evidence type="ECO:0000256" key="1">
    <source>
        <dbReference type="ARBA" id="ARBA00004123"/>
    </source>
</evidence>
<dbReference type="Proteomes" id="UP001276659">
    <property type="component" value="Unassembled WGS sequence"/>
</dbReference>
<evidence type="ECO:0000313" key="6">
    <source>
        <dbReference type="Proteomes" id="UP001276659"/>
    </source>
</evidence>
<keyword evidence="3" id="KW-0539">Nucleus</keyword>
<accession>A0AAD9ZBE4</accession>
<evidence type="ECO:0000256" key="3">
    <source>
        <dbReference type="PIRNR" id="PIRNR027081"/>
    </source>
</evidence>
<dbReference type="InterPro" id="IPR023534">
    <property type="entry name" value="Rof/RNase_P-like"/>
</dbReference>
<protein>
    <recommendedName>
        <fullName evidence="3">Ribonuclease P protein subunit</fullName>
    </recommendedName>
</protein>
<dbReference type="GO" id="GO:0033204">
    <property type="term" value="F:ribonuclease P RNA binding"/>
    <property type="evidence" value="ECO:0007669"/>
    <property type="project" value="InterPro"/>
</dbReference>
<comment type="caution">
    <text evidence="5">The sequence shown here is derived from an EMBL/GenBank/DDBJ whole genome shotgun (WGS) entry which is preliminary data.</text>
</comment>
<dbReference type="InterPro" id="IPR016848">
    <property type="entry name" value="RNase_P/MRP_Rpp29-subunit"/>
</dbReference>
<evidence type="ECO:0000313" key="5">
    <source>
        <dbReference type="EMBL" id="KAK3174578.1"/>
    </source>
</evidence>
<dbReference type="InterPro" id="IPR002730">
    <property type="entry name" value="Rpp29/RNP1"/>
</dbReference>
<dbReference type="GO" id="GO:0001682">
    <property type="term" value="P:tRNA 5'-leader removal"/>
    <property type="evidence" value="ECO:0007669"/>
    <property type="project" value="InterPro"/>
</dbReference>
<reference evidence="5" key="1">
    <citation type="submission" date="2022-11" db="EMBL/GenBank/DDBJ databases">
        <title>Chromosomal genome sequence assembly and mating type (MAT) locus characterization of the leprose asexual lichenized fungus Lepraria neglecta (Nyl.) Erichsen.</title>
        <authorList>
            <person name="Allen J.L."/>
            <person name="Pfeffer B."/>
        </authorList>
    </citation>
    <scope>NUCLEOTIDE SEQUENCE</scope>
    <source>
        <strain evidence="5">Allen 5258</strain>
    </source>
</reference>
<keyword evidence="3" id="KW-0819">tRNA processing</keyword>
<dbReference type="PANTHER" id="PTHR13348">
    <property type="entry name" value="RIBONUCLEASE P SUBUNIT P29"/>
    <property type="match status" value="1"/>
</dbReference>
<dbReference type="InterPro" id="IPR036980">
    <property type="entry name" value="RNase_P/MRP_Rpp29_sf"/>
</dbReference>
<dbReference type="SUPFAM" id="SSF101744">
    <property type="entry name" value="Rof/RNase P subunit-like"/>
    <property type="match status" value="1"/>
</dbReference>
<comment type="similarity">
    <text evidence="2">Belongs to the eukaryotic/archaeal RNase P protein component 1 family.</text>
</comment>
<dbReference type="PANTHER" id="PTHR13348:SF0">
    <property type="entry name" value="RIBONUCLEASE P PROTEIN SUBUNIT P29"/>
    <property type="match status" value="1"/>
</dbReference>
<feature type="region of interest" description="Disordered" evidence="4">
    <location>
        <begin position="193"/>
        <end position="213"/>
    </location>
</feature>
<proteinExistence type="inferred from homology"/>
<dbReference type="PIRSF" id="PIRSF027081">
    <property type="entry name" value="RNase_P/MRP_p29_subunit"/>
    <property type="match status" value="1"/>
</dbReference>
<dbReference type="AlphaFoldDB" id="A0AAD9ZBE4"/>
<dbReference type="SMART" id="SM00538">
    <property type="entry name" value="POP4"/>
    <property type="match status" value="1"/>
</dbReference>
<dbReference type="GO" id="GO:0030677">
    <property type="term" value="C:ribonuclease P complex"/>
    <property type="evidence" value="ECO:0007669"/>
    <property type="project" value="InterPro"/>
</dbReference>
<organism evidence="5 6">
    <name type="scientific">Lepraria neglecta</name>
    <dbReference type="NCBI Taxonomy" id="209136"/>
    <lineage>
        <taxon>Eukaryota</taxon>
        <taxon>Fungi</taxon>
        <taxon>Dikarya</taxon>
        <taxon>Ascomycota</taxon>
        <taxon>Pezizomycotina</taxon>
        <taxon>Lecanoromycetes</taxon>
        <taxon>OSLEUM clade</taxon>
        <taxon>Lecanoromycetidae</taxon>
        <taxon>Lecanorales</taxon>
        <taxon>Lecanorineae</taxon>
        <taxon>Stereocaulaceae</taxon>
        <taxon>Lepraria</taxon>
    </lineage>
</organism>
<dbReference type="Pfam" id="PF01868">
    <property type="entry name" value="RNase_P-MRP_p29"/>
    <property type="match status" value="1"/>
</dbReference>
<gene>
    <name evidence="5" type="ORF">OEA41_001824</name>
</gene>
<comment type="subcellular location">
    <subcellularLocation>
        <location evidence="1">Nucleus</location>
    </subcellularLocation>
</comment>
<sequence length="245" mass="28111">MASSKHIAQVLLDQAHPPEVAAAIFTEKVLRKPLHLRPTSPDPSSQDARARRRLQRLHKEEKTQRRQKTKPLSAKEKRISGIYDIPDNQKKYEIYVPLQRMWLGYMWEILGMREGEKAYVTAQSAGSRLASADYHGAEVTVVRGRCVGMVGLTGIVVRDTKFTFQIITKKNELKTIPKRHTVFRFDIPQPEVKRDEAEGSTEHTRKENESPARSLVFELHGSQFEHRATDRATKKFKQSKSLIDL</sequence>
<evidence type="ECO:0000256" key="2">
    <source>
        <dbReference type="ARBA" id="ARBA00006181"/>
    </source>
</evidence>
<dbReference type="GO" id="GO:0005634">
    <property type="term" value="C:nucleus"/>
    <property type="evidence" value="ECO:0007669"/>
    <property type="project" value="UniProtKB-SubCell"/>
</dbReference>